<dbReference type="Pfam" id="PF00294">
    <property type="entry name" value="PfkB"/>
    <property type="match status" value="1"/>
</dbReference>
<evidence type="ECO:0000313" key="3">
    <source>
        <dbReference type="EMBL" id="CAK9146182.1"/>
    </source>
</evidence>
<accession>A0ABC8RMY9</accession>
<evidence type="ECO:0000259" key="2">
    <source>
        <dbReference type="Pfam" id="PF04784"/>
    </source>
</evidence>
<comment type="caution">
    <text evidence="3">The sequence shown here is derived from an EMBL/GenBank/DDBJ whole genome shotgun (WGS) entry which is preliminary data.</text>
</comment>
<reference evidence="3 4" key="1">
    <citation type="submission" date="2024-02" db="EMBL/GenBank/DDBJ databases">
        <authorList>
            <person name="Vignale AGUSTIN F."/>
            <person name="Sosa J E."/>
            <person name="Modenutti C."/>
        </authorList>
    </citation>
    <scope>NUCLEOTIDE SEQUENCE [LARGE SCALE GENOMIC DNA]</scope>
</reference>
<dbReference type="Gene3D" id="3.40.50.150">
    <property type="entry name" value="Vaccinia Virus protein VP39"/>
    <property type="match status" value="1"/>
</dbReference>
<dbReference type="SUPFAM" id="SSF53613">
    <property type="entry name" value="Ribokinase-like"/>
    <property type="match status" value="2"/>
</dbReference>
<sequence>MHHLTISLQSPIRSNGFSPYQIVLQNPRLFHTIFPDVLQYSRRNHFSIFNCRGVEFSAPKRCLNSLSLADNGSVDDERLRSCVAMKNVDVATLGNLCVDIVLNVPKLPPKSFQERLAYMEELSKSPPDKQYWEAGGNCNMAIAAARLGLHCVAIGHVGDEMYGRFLLDVLHDEGIGTVGMSDLNDNVDSSSAAYETLLCWVLVDPFHRHGFCRWDSIFFYPGPRGKTQVTGTPEEQRALDKFLRMSDVLLLTSKEQYWETGGNCNMAIASARLGLHCVAIGYVAIGHAGDEIWDNIFFYPGPRGKTQVTGTPEEQRALDKFLRMSDVLLLTSKEDESLTGIGNPILAAQELLRKRVRTKWVIVKMGAKGSILITMSNISCAPAFKETPTMTQLWHSVQPVDLDTIDSSPGQEFSLETEHEQFGYRKLRAFAQNLNSYVSYLLGLKYSVSCFLRLLLGKLALGYRKLRAFAQNLNSYVSYLLGLKYSVSCFLRLLLGKLALVDLHGLNHQEKLAFWINTYNSCMMNAFLEHGIPENPELVVALMQKVFPIQPILPFMHLYCHILVWKHVVRKGDAVVNATCGNAYDTLVMLKMVADQSKRGRVYGMDVQKVAIESTSSLLD</sequence>
<dbReference type="EMBL" id="CAUOFW020001547">
    <property type="protein sequence ID" value="CAK9146182.1"/>
    <property type="molecule type" value="Genomic_DNA"/>
</dbReference>
<dbReference type="Proteomes" id="UP001642360">
    <property type="component" value="Unassembled WGS sequence"/>
</dbReference>
<feature type="domain" description="DUF547" evidence="2">
    <location>
        <begin position="504"/>
        <end position="546"/>
    </location>
</feature>
<feature type="domain" description="Carbohydrate kinase PfkB" evidence="1">
    <location>
        <begin position="96"/>
        <end position="182"/>
    </location>
</feature>
<dbReference type="Pfam" id="PF04784">
    <property type="entry name" value="DUF547"/>
    <property type="match status" value="1"/>
</dbReference>
<dbReference type="InterPro" id="IPR029063">
    <property type="entry name" value="SAM-dependent_MTases_sf"/>
</dbReference>
<dbReference type="SUPFAM" id="SSF53335">
    <property type="entry name" value="S-adenosyl-L-methionine-dependent methyltransferases"/>
    <property type="match status" value="1"/>
</dbReference>
<proteinExistence type="predicted"/>
<evidence type="ECO:0000259" key="1">
    <source>
        <dbReference type="Pfam" id="PF00294"/>
    </source>
</evidence>
<dbReference type="PANTHER" id="PTHR47826">
    <property type="entry name" value="OS03G0164700 PROTEIN"/>
    <property type="match status" value="1"/>
</dbReference>
<keyword evidence="4" id="KW-1185">Reference proteome</keyword>
<dbReference type="InterPro" id="IPR011611">
    <property type="entry name" value="PfkB_dom"/>
</dbReference>
<organism evidence="3 4">
    <name type="scientific">Ilex paraguariensis</name>
    <name type="common">yerba mate</name>
    <dbReference type="NCBI Taxonomy" id="185542"/>
    <lineage>
        <taxon>Eukaryota</taxon>
        <taxon>Viridiplantae</taxon>
        <taxon>Streptophyta</taxon>
        <taxon>Embryophyta</taxon>
        <taxon>Tracheophyta</taxon>
        <taxon>Spermatophyta</taxon>
        <taxon>Magnoliopsida</taxon>
        <taxon>eudicotyledons</taxon>
        <taxon>Gunneridae</taxon>
        <taxon>Pentapetalae</taxon>
        <taxon>asterids</taxon>
        <taxon>campanulids</taxon>
        <taxon>Aquifoliales</taxon>
        <taxon>Aquifoliaceae</taxon>
        <taxon>Ilex</taxon>
    </lineage>
</organism>
<dbReference type="Gene3D" id="3.40.1190.20">
    <property type="match status" value="2"/>
</dbReference>
<dbReference type="AlphaFoldDB" id="A0ABC8RMY9"/>
<dbReference type="PANTHER" id="PTHR47826:SF1">
    <property type="entry name" value="OS03G0164700 PROTEIN"/>
    <property type="match status" value="1"/>
</dbReference>
<dbReference type="InterPro" id="IPR006869">
    <property type="entry name" value="DUF547"/>
</dbReference>
<evidence type="ECO:0000313" key="4">
    <source>
        <dbReference type="Proteomes" id="UP001642360"/>
    </source>
</evidence>
<gene>
    <name evidence="3" type="ORF">ILEXP_LOCUS14017</name>
</gene>
<dbReference type="InterPro" id="IPR029056">
    <property type="entry name" value="Ribokinase-like"/>
</dbReference>
<evidence type="ECO:0008006" key="5">
    <source>
        <dbReference type="Google" id="ProtNLM"/>
    </source>
</evidence>
<protein>
    <recommendedName>
        <fullName evidence="5">Carbohydrate kinase PfkB domain-containing protein</fullName>
    </recommendedName>
</protein>
<name>A0ABC8RMY9_9AQUA</name>